<evidence type="ECO:0000256" key="1">
    <source>
        <dbReference type="ARBA" id="ARBA00009320"/>
    </source>
</evidence>
<name>A0A9W3CPE7_RAPSA</name>
<dbReference type="RefSeq" id="XP_056853344.1">
    <property type="nucleotide sequence ID" value="XM_056997364.1"/>
</dbReference>
<accession>A0A9W3CPE7</accession>
<dbReference type="SUPFAM" id="SSF56752">
    <property type="entry name" value="D-aminoacid aminotransferase-like PLP-dependent enzymes"/>
    <property type="match status" value="1"/>
</dbReference>
<keyword evidence="2" id="KW-1185">Reference proteome</keyword>
<protein>
    <submittedName>
        <fullName evidence="3">Branched-chain-amino-acid aminotransferase-like protein 1 isoform X2</fullName>
    </submittedName>
</protein>
<dbReference type="GeneID" id="130502615"/>
<dbReference type="AlphaFoldDB" id="A0A9W3CPE7"/>
<reference evidence="3" key="1">
    <citation type="submission" date="2025-08" db="UniProtKB">
        <authorList>
            <consortium name="RefSeq"/>
        </authorList>
    </citation>
    <scope>IDENTIFICATION</scope>
    <source>
        <tissue evidence="3">Leaf</tissue>
    </source>
</reference>
<dbReference type="Proteomes" id="UP000504610">
    <property type="component" value="Unplaced"/>
</dbReference>
<dbReference type="InterPro" id="IPR043131">
    <property type="entry name" value="BCAT-like_N"/>
</dbReference>
<evidence type="ECO:0000313" key="3">
    <source>
        <dbReference type="RefSeq" id="XP_056853344.1"/>
    </source>
</evidence>
<dbReference type="GO" id="GO:0003824">
    <property type="term" value="F:catalytic activity"/>
    <property type="evidence" value="ECO:0007669"/>
    <property type="project" value="InterPro"/>
</dbReference>
<evidence type="ECO:0000313" key="2">
    <source>
        <dbReference type="Proteomes" id="UP000504610"/>
    </source>
</evidence>
<dbReference type="Gene3D" id="3.30.470.10">
    <property type="match status" value="1"/>
</dbReference>
<proteinExistence type="inferred from homology"/>
<gene>
    <name evidence="3" type="primary">LOC130502615</name>
</gene>
<dbReference type="PANTHER" id="PTHR42743">
    <property type="entry name" value="AMINO-ACID AMINOTRANSFERASE"/>
    <property type="match status" value="1"/>
</dbReference>
<dbReference type="PANTHER" id="PTHR42743:SF11">
    <property type="entry name" value="AMINODEOXYCHORISMATE LYASE"/>
    <property type="match status" value="1"/>
</dbReference>
<comment type="similarity">
    <text evidence="1">Belongs to the class-IV pyridoxal-phosphate-dependent aminotransferase family.</text>
</comment>
<dbReference type="InterPro" id="IPR050571">
    <property type="entry name" value="Class-IV_PLP-Dep_Aminotrnsfr"/>
</dbReference>
<dbReference type="InterPro" id="IPR036038">
    <property type="entry name" value="Aminotransferase-like"/>
</dbReference>
<organism evidence="2 3">
    <name type="scientific">Raphanus sativus</name>
    <name type="common">Radish</name>
    <name type="synonym">Raphanus raphanistrum var. sativus</name>
    <dbReference type="NCBI Taxonomy" id="3726"/>
    <lineage>
        <taxon>Eukaryota</taxon>
        <taxon>Viridiplantae</taxon>
        <taxon>Streptophyta</taxon>
        <taxon>Embryophyta</taxon>
        <taxon>Tracheophyta</taxon>
        <taxon>Spermatophyta</taxon>
        <taxon>Magnoliopsida</taxon>
        <taxon>eudicotyledons</taxon>
        <taxon>Gunneridae</taxon>
        <taxon>Pentapetalae</taxon>
        <taxon>rosids</taxon>
        <taxon>malvids</taxon>
        <taxon>Brassicales</taxon>
        <taxon>Brassicaceae</taxon>
        <taxon>Brassiceae</taxon>
        <taxon>Raphanus</taxon>
    </lineage>
</organism>
<dbReference type="GO" id="GO:0019752">
    <property type="term" value="P:carboxylic acid metabolic process"/>
    <property type="evidence" value="ECO:0007669"/>
    <property type="project" value="TreeGrafter"/>
</dbReference>
<sequence>MECNGHKVVKDIIYGSGSKKYRYCKPSFEKVHRPSFLELGLGELVSIYSDLCQMGTPPPVIDADELQRDPEIRSRQRYAVFAMIWRFHLKPLCLHGRLVLYQKVEYGHHGGTRVCTSQLVSHLQRSTLVRSLLSHYDFLEQSLPLYNILRSHVKRKSSLLISPLAPPSLPVPENAKLLAWVDDELLPCEMAKVSVFDSVVQGGDSVWEGLRVYKGKEDIQT</sequence>